<evidence type="ECO:0000259" key="3">
    <source>
        <dbReference type="Pfam" id="PF05382"/>
    </source>
</evidence>
<name>A0ABW2Y5S5_9BIFI</name>
<dbReference type="EMBL" id="JBHTHQ010000025">
    <property type="protein sequence ID" value="MFD0705622.1"/>
    <property type="molecule type" value="Genomic_DNA"/>
</dbReference>
<gene>
    <name evidence="4" type="ORF">ACFQY8_07690</name>
</gene>
<feature type="region of interest" description="Disordered" evidence="1">
    <location>
        <begin position="188"/>
        <end position="209"/>
    </location>
</feature>
<proteinExistence type="predicted"/>
<keyword evidence="2" id="KW-1133">Transmembrane helix</keyword>
<reference evidence="5" key="1">
    <citation type="journal article" date="2019" name="Int. J. Syst. Evol. Microbiol.">
        <title>The Global Catalogue of Microorganisms (GCM) 10K type strain sequencing project: providing services to taxonomists for standard genome sequencing and annotation.</title>
        <authorList>
            <consortium name="The Broad Institute Genomics Platform"/>
            <consortium name="The Broad Institute Genome Sequencing Center for Infectious Disease"/>
            <person name="Wu L."/>
            <person name="Ma J."/>
        </authorList>
    </citation>
    <scope>NUCLEOTIDE SEQUENCE [LARGE SCALE GENOMIC DNA]</scope>
    <source>
        <strain evidence="5">CCM 8604</strain>
    </source>
</reference>
<dbReference type="Pfam" id="PF05382">
    <property type="entry name" value="Amidase_5"/>
    <property type="match status" value="1"/>
</dbReference>
<evidence type="ECO:0000256" key="1">
    <source>
        <dbReference type="SAM" id="MobiDB-lite"/>
    </source>
</evidence>
<keyword evidence="5" id="KW-1185">Reference proteome</keyword>
<keyword evidence="2" id="KW-0812">Transmembrane</keyword>
<dbReference type="InterPro" id="IPR008044">
    <property type="entry name" value="Phage_lysin"/>
</dbReference>
<dbReference type="SUPFAM" id="SSF54001">
    <property type="entry name" value="Cysteine proteinases"/>
    <property type="match status" value="1"/>
</dbReference>
<dbReference type="Proteomes" id="UP001597036">
    <property type="component" value="Unassembled WGS sequence"/>
</dbReference>
<evidence type="ECO:0000256" key="2">
    <source>
        <dbReference type="SAM" id="Phobius"/>
    </source>
</evidence>
<dbReference type="RefSeq" id="WP_377939379.1">
    <property type="nucleotide sequence ID" value="NZ_JBHTHQ010000025.1"/>
</dbReference>
<keyword evidence="2" id="KW-0472">Membrane</keyword>
<organism evidence="4 5">
    <name type="scientific">Alloscardovia venturai</name>
    <dbReference type="NCBI Taxonomy" id="1769421"/>
    <lineage>
        <taxon>Bacteria</taxon>
        <taxon>Bacillati</taxon>
        <taxon>Actinomycetota</taxon>
        <taxon>Actinomycetes</taxon>
        <taxon>Bifidobacteriales</taxon>
        <taxon>Bifidobacteriaceae</taxon>
        <taxon>Alloscardovia</taxon>
    </lineage>
</organism>
<feature type="transmembrane region" description="Helical" evidence="2">
    <location>
        <begin position="12"/>
        <end position="39"/>
    </location>
</feature>
<evidence type="ECO:0000313" key="4">
    <source>
        <dbReference type="EMBL" id="MFD0705622.1"/>
    </source>
</evidence>
<dbReference type="InterPro" id="IPR023346">
    <property type="entry name" value="Lysozyme-like_dom_sf"/>
</dbReference>
<comment type="caution">
    <text evidence="4">The sequence shown here is derived from an EMBL/GenBank/DDBJ whole genome shotgun (WGS) entry which is preliminary data.</text>
</comment>
<evidence type="ECO:0000313" key="5">
    <source>
        <dbReference type="Proteomes" id="UP001597036"/>
    </source>
</evidence>
<accession>A0ABW2Y5S5</accession>
<sequence>MNTNNSSAVGTTVLVVGVGFFTVPIAIIVVLSLFFTIFVNPIARCQTGATSAGGNIASVKPVDNATYKAPEHSDNPVRENLARFAESVALDDSHGYSQPRRGGNPDYDCSSLVYFAVTRGAGVSLKVATPFTTYNMGGVLMAAGFTHLTWSGNPKDAPGQLQRGDIIVNPSRHTEIYVGGGLFAGARHASPRGIDDGHPGDQGTGSKQEIGISHNITTSLYDVYRYNGDTSNTQGQANNPSSTVTQASLELASACMTSPSGGNNATTVAAIVPDDLTHASPEQARAYAKSLMGKYGWNDDDSDTGEFGCLVWVWNHESGWRWNADNPSSDAYGIPQSLPGSKMATIGPDWHDNAGTQIVWGMNYIKNRYKSPCGAKAFWLAHHWY</sequence>
<feature type="domain" description="Bacteriophage lysin" evidence="3">
    <location>
        <begin position="96"/>
        <end position="172"/>
    </location>
</feature>
<protein>
    <submittedName>
        <fullName evidence="4">Peptidoglycan amidohydrolase family protein</fullName>
    </submittedName>
</protein>
<dbReference type="InterPro" id="IPR038765">
    <property type="entry name" value="Papain-like_cys_pep_sf"/>
</dbReference>
<dbReference type="Gene3D" id="3.90.1720.10">
    <property type="entry name" value="endopeptidase domain like (from Nostoc punctiforme)"/>
    <property type="match status" value="1"/>
</dbReference>
<dbReference type="SUPFAM" id="SSF53955">
    <property type="entry name" value="Lysozyme-like"/>
    <property type="match status" value="1"/>
</dbReference>